<proteinExistence type="predicted"/>
<dbReference type="Proteomes" id="UP000184263">
    <property type="component" value="Unassembled WGS sequence"/>
</dbReference>
<dbReference type="EMBL" id="FRBC01000013">
    <property type="protein sequence ID" value="SHK70180.1"/>
    <property type="molecule type" value="Genomic_DNA"/>
</dbReference>
<evidence type="ECO:0008006" key="3">
    <source>
        <dbReference type="Google" id="ProtNLM"/>
    </source>
</evidence>
<dbReference type="RefSeq" id="WP_143188119.1">
    <property type="nucleotide sequence ID" value="NZ_FRBC01000013.1"/>
</dbReference>
<reference evidence="1 2" key="1">
    <citation type="submission" date="2016-11" db="EMBL/GenBank/DDBJ databases">
        <authorList>
            <person name="Jaros S."/>
            <person name="Januszkiewicz K."/>
            <person name="Wedrychowicz H."/>
        </authorList>
    </citation>
    <scope>NUCLEOTIDE SEQUENCE [LARGE SCALE GENOMIC DNA]</scope>
    <source>
        <strain evidence="1 2">HD4</strain>
    </source>
</reference>
<protein>
    <recommendedName>
        <fullName evidence="3">Glycosyltransferase family 1 protein</fullName>
    </recommendedName>
</protein>
<name>A0A1M6UM34_SELRU</name>
<dbReference type="AlphaFoldDB" id="A0A1M6UM34"/>
<gene>
    <name evidence="1" type="ORF">SAMN05216582_11334</name>
</gene>
<evidence type="ECO:0000313" key="2">
    <source>
        <dbReference type="Proteomes" id="UP000184263"/>
    </source>
</evidence>
<organism evidence="1 2">
    <name type="scientific">Selenomonas ruminantium</name>
    <dbReference type="NCBI Taxonomy" id="971"/>
    <lineage>
        <taxon>Bacteria</taxon>
        <taxon>Bacillati</taxon>
        <taxon>Bacillota</taxon>
        <taxon>Negativicutes</taxon>
        <taxon>Selenomonadales</taxon>
        <taxon>Selenomonadaceae</taxon>
        <taxon>Selenomonas</taxon>
    </lineage>
</organism>
<evidence type="ECO:0000313" key="1">
    <source>
        <dbReference type="EMBL" id="SHK70180.1"/>
    </source>
</evidence>
<dbReference type="OrthoDB" id="6400528at2"/>
<accession>A0A1M6UM34</accession>
<sequence>MKVFSDTTVYILCPANIFTGGPTLLHQLASQLTSMGIQAKMVYLSQSGTNQVSPVAEEYKKYHLDWTTIPIPDDEKSILIFFEAFPFTSLSNSKIRKIIWWLSVDNYIFRVQEILNRLDLSRITTKPLPRFFYFDDDEHIMHWCQSEYARQFIRCNGVQEKDILMVGDYLENKFLLGNVNLISKKDMVVFNPKKGMETTMKIMAQRPDINWKPIQNMTPQQVRELLLVAKVYIDFGHHPGKDRIPREAALSGCVVITGRKGAAANDVDIDIPDDFKIHDDDFKGILEKIDEILADFLTAYKRQADYRKHIKLEKENFRKELLAAFEMENMTCLQYSAVLNDERGYGLDIVSALLDMEDSYKLQFIIDDRLAQTGFSSSLIFTEKGRRYLLIPDRDKIEILTCADANFLYMEGRIHKIYVKDNGNSTKLLLQQLPEVRNEDVFLV</sequence>